<feature type="compositionally biased region" description="Low complexity" evidence="1">
    <location>
        <begin position="356"/>
        <end position="381"/>
    </location>
</feature>
<dbReference type="GO" id="GO:0008757">
    <property type="term" value="F:S-adenosylmethionine-dependent methyltransferase activity"/>
    <property type="evidence" value="ECO:0007669"/>
    <property type="project" value="InterPro"/>
</dbReference>
<feature type="region of interest" description="Disordered" evidence="1">
    <location>
        <begin position="1134"/>
        <end position="1214"/>
    </location>
</feature>
<feature type="compositionally biased region" description="Polar residues" evidence="1">
    <location>
        <begin position="838"/>
        <end position="850"/>
    </location>
</feature>
<feature type="compositionally biased region" description="Polar residues" evidence="1">
    <location>
        <begin position="488"/>
        <end position="504"/>
    </location>
</feature>
<dbReference type="PANTHER" id="PTHR43591:SF24">
    <property type="entry name" value="2-METHOXY-6-POLYPRENYL-1,4-BENZOQUINOL METHYLASE, MITOCHONDRIAL"/>
    <property type="match status" value="1"/>
</dbReference>
<feature type="region of interest" description="Disordered" evidence="1">
    <location>
        <begin position="2182"/>
        <end position="2201"/>
    </location>
</feature>
<feature type="compositionally biased region" description="Polar residues" evidence="1">
    <location>
        <begin position="2628"/>
        <end position="2642"/>
    </location>
</feature>
<evidence type="ECO:0000313" key="4">
    <source>
        <dbReference type="Proteomes" id="UP001438707"/>
    </source>
</evidence>
<feature type="compositionally biased region" description="Polar residues" evidence="1">
    <location>
        <begin position="2416"/>
        <end position="2434"/>
    </location>
</feature>
<feature type="compositionally biased region" description="Basic and acidic residues" evidence="1">
    <location>
        <begin position="2766"/>
        <end position="2784"/>
    </location>
</feature>
<feature type="compositionally biased region" description="Low complexity" evidence="1">
    <location>
        <begin position="2303"/>
        <end position="2313"/>
    </location>
</feature>
<feature type="compositionally biased region" description="Low complexity" evidence="1">
    <location>
        <begin position="527"/>
        <end position="538"/>
    </location>
</feature>
<feature type="compositionally biased region" description="Low complexity" evidence="1">
    <location>
        <begin position="2557"/>
        <end position="2586"/>
    </location>
</feature>
<dbReference type="InterPro" id="IPR029063">
    <property type="entry name" value="SAM-dependent_MTases_sf"/>
</dbReference>
<dbReference type="CDD" id="cd02440">
    <property type="entry name" value="AdoMet_MTases"/>
    <property type="match status" value="1"/>
</dbReference>
<feature type="region of interest" description="Disordered" evidence="1">
    <location>
        <begin position="1952"/>
        <end position="2025"/>
    </location>
</feature>
<feature type="region of interest" description="Disordered" evidence="1">
    <location>
        <begin position="356"/>
        <end position="398"/>
    </location>
</feature>
<feature type="compositionally biased region" description="Low complexity" evidence="1">
    <location>
        <begin position="1369"/>
        <end position="1385"/>
    </location>
</feature>
<feature type="compositionally biased region" description="Low complexity" evidence="1">
    <location>
        <begin position="1439"/>
        <end position="1460"/>
    </location>
</feature>
<proteinExistence type="predicted"/>
<feature type="compositionally biased region" description="Low complexity" evidence="1">
    <location>
        <begin position="2509"/>
        <end position="2522"/>
    </location>
</feature>
<feature type="region of interest" description="Disordered" evidence="1">
    <location>
        <begin position="648"/>
        <end position="964"/>
    </location>
</feature>
<dbReference type="EMBL" id="JALJOS010000026">
    <property type="protein sequence ID" value="KAK9825008.1"/>
    <property type="molecule type" value="Genomic_DNA"/>
</dbReference>
<feature type="compositionally biased region" description="Low complexity" evidence="1">
    <location>
        <begin position="2404"/>
        <end position="2415"/>
    </location>
</feature>
<feature type="compositionally biased region" description="Low complexity" evidence="1">
    <location>
        <begin position="2186"/>
        <end position="2201"/>
    </location>
</feature>
<feature type="compositionally biased region" description="Low complexity" evidence="1">
    <location>
        <begin position="2280"/>
        <end position="2295"/>
    </location>
</feature>
<feature type="region of interest" description="Disordered" evidence="1">
    <location>
        <begin position="2220"/>
        <end position="2739"/>
    </location>
</feature>
<feature type="region of interest" description="Disordered" evidence="1">
    <location>
        <begin position="1428"/>
        <end position="1627"/>
    </location>
</feature>
<feature type="region of interest" description="Disordered" evidence="1">
    <location>
        <begin position="1913"/>
        <end position="1936"/>
    </location>
</feature>
<feature type="region of interest" description="Disordered" evidence="1">
    <location>
        <begin position="2758"/>
        <end position="2790"/>
    </location>
</feature>
<reference evidence="3 4" key="1">
    <citation type="journal article" date="2024" name="Nat. Commun.">
        <title>Phylogenomics reveals the evolutionary origins of lichenization in chlorophyte algae.</title>
        <authorList>
            <person name="Puginier C."/>
            <person name="Libourel C."/>
            <person name="Otte J."/>
            <person name="Skaloud P."/>
            <person name="Haon M."/>
            <person name="Grisel S."/>
            <person name="Petersen M."/>
            <person name="Berrin J.G."/>
            <person name="Delaux P.M."/>
            <person name="Dal Grande F."/>
            <person name="Keller J."/>
        </authorList>
    </citation>
    <scope>NUCLEOTIDE SEQUENCE [LARGE SCALE GENOMIC DNA]</scope>
    <source>
        <strain evidence="3 4">SAG 2145</strain>
    </source>
</reference>
<feature type="compositionally biased region" description="Polar residues" evidence="1">
    <location>
        <begin position="1870"/>
        <end position="1889"/>
    </location>
</feature>
<feature type="region of interest" description="Disordered" evidence="1">
    <location>
        <begin position="1052"/>
        <end position="1120"/>
    </location>
</feature>
<feature type="region of interest" description="Disordered" evidence="1">
    <location>
        <begin position="1369"/>
        <end position="1407"/>
    </location>
</feature>
<evidence type="ECO:0000313" key="3">
    <source>
        <dbReference type="EMBL" id="KAK9825008.1"/>
    </source>
</evidence>
<feature type="domain" description="Methyltransferase type 11" evidence="2">
    <location>
        <begin position="13"/>
        <end position="111"/>
    </location>
</feature>
<evidence type="ECO:0000259" key="2">
    <source>
        <dbReference type="Pfam" id="PF08241"/>
    </source>
</evidence>
<name>A0AAW1QUG5_9CHLO</name>
<feature type="compositionally biased region" description="Low complexity" evidence="1">
    <location>
        <begin position="2707"/>
        <end position="2719"/>
    </location>
</feature>
<feature type="compositionally biased region" description="Polar residues" evidence="1">
    <location>
        <begin position="2525"/>
        <end position="2538"/>
    </location>
</feature>
<feature type="compositionally biased region" description="Polar residues" evidence="1">
    <location>
        <begin position="1188"/>
        <end position="1197"/>
    </location>
</feature>
<dbReference type="Proteomes" id="UP001438707">
    <property type="component" value="Unassembled WGS sequence"/>
</dbReference>
<feature type="compositionally biased region" description="Low complexity" evidence="1">
    <location>
        <begin position="2378"/>
        <end position="2392"/>
    </location>
</feature>
<gene>
    <name evidence="3" type="ORF">WJX74_000447</name>
</gene>
<feature type="compositionally biased region" description="Polar residues" evidence="1">
    <location>
        <begin position="1480"/>
        <end position="1491"/>
    </location>
</feature>
<dbReference type="Pfam" id="PF08241">
    <property type="entry name" value="Methyltransf_11"/>
    <property type="match status" value="1"/>
</dbReference>
<accession>A0AAW1QUG5</accession>
<feature type="compositionally biased region" description="Polar residues" evidence="1">
    <location>
        <begin position="2124"/>
        <end position="2137"/>
    </location>
</feature>
<dbReference type="SUPFAM" id="SSF53335">
    <property type="entry name" value="S-adenosyl-L-methionine-dependent methyltransferases"/>
    <property type="match status" value="1"/>
</dbReference>
<protein>
    <recommendedName>
        <fullName evidence="2">Methyltransferase type 11 domain-containing protein</fullName>
    </recommendedName>
</protein>
<dbReference type="Gene3D" id="3.40.50.150">
    <property type="entry name" value="Vaccinia Virus protein VP39"/>
    <property type="match status" value="1"/>
</dbReference>
<sequence length="2790" mass="286268">MTTLLWAGSFNLLDVASGPGEPGIPFAHAFEMATITLSDFSPDLCNIAQSRVTEEHLTERVSVKVVDAQDMSCFPDASFGVVTSAFGIFMIPDPAKALREVHRVLKPGGHFGFTVWGPVGRMHFQRFIFDICQEVFPPATSAAPPPTDLPKWTDKQIPLAALIEAGFCQAALQVFDVPMAFTSWQHFEAFVFDNPGCAALFKSDGASKRQQASDLMTHKAKAEGILVEDGRIFIQQNEAHFYTANKPGMPLLSPLNGMRPSPLSLRLRDALTVDDRLDLSASSPGLLSTSSSTDNLWNGREQLFPFLPSPAASENAESSPVGAARPLSKAWSDTELRDSQDMALQPINLNSPHLRAAQTPAPQQPRQSSTSTASAAQAAAQVCPEPQASDPAPLALSDSPQFHMQHERRGFRASAGAASFNPRRQSTAIFKTMDLASAGQGLLDAEDLLALESGIAPSSRRLTSTLLTPLPELDDLPWEAEGQRDSHPSTTLRYNAADNSTSSPPAMGNAPAKTPAGEPRNANQVDGPSSASAGALPSTKDAACSPIAPPTANLDVAHADHLMSRSAGALPSREDTSGSPAASPTATLRFAIEDDALLLSSPDPKPTPAESITLPGEVPVASSTIAVMGTPLGTHAQGVDAGLEDSFEQAAAESSPAERDESFHGSNGSAVSTDVPPTPTPTPAVSAALPEEPQAVPSSTGAVDVMPAAACSEASDASMEDSNAGAATSTRDASLGDGIAVSLGSSVNSDHAQTSMGQTAGDSAGAAETMHSTEQAVHTEAASQPSAFSAQISSPSLLHAAISSETKQNDDTAGAAGALPSNDRPSHAGTISEKLTTRCMSMQGTHNHQPGQVADLDSSEKPAHADNAGNTSHDHPAGTAQPPSNSKRDQANAEAASSILGKPAMTNSKPHGARIPFAPTQTQAEDGRDGACMPDADHAAAPGGTDAEYKKTTPGNRSASESSAVLLEASDDATSAAGLNRVAPASRMIRMEAQGTDSATGDCQGAAADACDAQDPAAAAAAAEAAASIDGSVAVLCEAHPRSLFTAAEDPVINDSSALDRNPNRAPAENEQGAAQAHQPIEASSADPLKPAAEAAESIHADVSSGPASETGGRPHAAVAEALEAHQKLCASDRVQAGTAQGADSAPQIHRGAALEAEGHRSRDAAAPQQVSTSAEPCVVQLSKAKSAPSSAEQVRPSSGASHSHDGAACASARQGQDASSMIDVCTSMADHQPAMPSTPSASALSCQGINSAGAASVTAMQGLVSSLPKAVSQVDQQHAEEAAQAAAGAPDAEGDTATAPVIVLKAAAGDLLTAARSHEIGPAEEAVAAEMAASALPPTAAESHVMEAQEEAVAAVTAAYGEETAAADMEAPEEAPTGAGKAARPGPPAAGESMDINDSKEESTAPEAVAAIGAGVRNPKSLAADGQVAALHERQDSSDSWQDSSSSSEVASSPGAAASCGQDFPASSKDGSSVDDKASASNLISHNSAVTDLGETGTAVPLHQVSDAEYTTPGPAGMHTNSSHVPAGAATDGLPDTNQQLPAPRGAEDLFLPGMSDSPPGSPTAGRRSPSWKRRSSSPDKQARLPSEDASVLQSAEMPGLDKSSPAGADPPPDDSYPTGFRPMNMSLEPQVQPAGIRDSMALFLQLEEAVTSTGSLTPEQILDLRASAAHLNVSGARPWQNGQLTRASLRQDLKASMSRLRASSSRGSSRLSGDAMRESLSLFLALEGDRSEDGDPEEVMWLTDGLPSTPQATPYSSGPAPDTVPMPTIAEEEGSPDKFAPSRATGATLPSQAAIPHAAATASDQQSAAYNAVKVNPEPGDHDVSLSFSFKPSTLLHMRQEAAPAADRHLSASQVSEHGIYSPLFGERSNSSSSTNDVPAQEQSESATMKLPQTRDLGGTIMGQSAAHEDIQASSRDMTSDGPRALKPPTLRQPYPAATLIGSIEGLEHVGLEPLPSGGTSPDTTAAPRSRLGPSSSERLTRDESFDGSRIPRLAFPGFSAGVSNESQDQSLTSSTPKFSPKQHFNELDLRKSHPEANSYLTPQQLDLVKSTELPIRHSDASCREHNISSSGIPQPDFVGKCIRPESQALPMGDPSRHPVRHTGGPLLPSSGGPNDFEPSFQWPSSPQQLQSRGNDQADAIVNLTEVPQRPQSPTQHVSAGGDGGSPVGRKSLEARRESMLRALSGSSRSSSGDLSSCFSGSLQPQLLAAEPPAIPASLAGAQPLNRSSSGSTRQQDPSHLKLPLQNTPGNEEGLHNAHAHLEQGAASKQPARQSAGSLLQQLPKQPLRQSQRGASGRQISENSKASSSNSGRPGLQADSLSSLQKASARAVHPAKGSETTSDASKASEAAGGPSRLQPSRLRRPTGASRFFGGTAPPAAASRAPEAASEGTRRPSSRPKESPSAAAAQPSRANTTIGAANKAGLQSSTTSQRPARAGAAPDPPILGTSQGSQVPRVSHAKAAVAAGFQKRAGPSSLAAAPDGAPSHDARMRSAAGVPRTSGLQSDGAPSSRARAAVAVGFQRPTSLPQRQPSDGTASRIPGARAGASTSGTQIPAAHAAGHAPSATSSSRGRSAQAASHPAAHQAERLKRAASAEHKLPSTTAARQLPAEGPLGSSRTGLSSLRNPTPTSRALQSSSALPQPGLAEKAGSRAPSRAVKTSSTIASSASGQHTSAGADSAASASGSHPSRQVPAAPVFSWQRPKAAAAVAASAAQAATPPPPAAATPGAHTGHTPDRLAELLSNPELAFQGKAKLFSSPGVQQMRKEQQNKRKTAQERHWESYEDLEQ</sequence>
<evidence type="ECO:0000256" key="1">
    <source>
        <dbReference type="SAM" id="MobiDB-lite"/>
    </source>
</evidence>
<feature type="compositionally biased region" description="Basic and acidic residues" evidence="1">
    <location>
        <begin position="1578"/>
        <end position="1588"/>
    </location>
</feature>
<feature type="region of interest" description="Disordered" evidence="1">
    <location>
        <begin position="474"/>
        <end position="547"/>
    </location>
</feature>
<feature type="compositionally biased region" description="Low complexity" evidence="1">
    <location>
        <begin position="1198"/>
        <end position="1213"/>
    </location>
</feature>
<feature type="compositionally biased region" description="Polar residues" evidence="1">
    <location>
        <begin position="770"/>
        <end position="796"/>
    </location>
</feature>
<feature type="region of interest" description="Disordered" evidence="1">
    <location>
        <begin position="2088"/>
        <end position="2172"/>
    </location>
</feature>
<dbReference type="PANTHER" id="PTHR43591">
    <property type="entry name" value="METHYLTRANSFERASE"/>
    <property type="match status" value="1"/>
</dbReference>
<feature type="compositionally biased region" description="Polar residues" evidence="1">
    <location>
        <begin position="743"/>
        <end position="761"/>
    </location>
</feature>
<feature type="compositionally biased region" description="Polar residues" evidence="1">
    <location>
        <begin position="1748"/>
        <end position="1758"/>
    </location>
</feature>
<feature type="compositionally biased region" description="Low complexity" evidence="1">
    <location>
        <begin position="2106"/>
        <end position="2116"/>
    </location>
</feature>
<comment type="caution">
    <text evidence="3">The sequence shown here is derived from an EMBL/GenBank/DDBJ whole genome shotgun (WGS) entry which is preliminary data.</text>
</comment>
<feature type="compositionally biased region" description="Polar residues" evidence="1">
    <location>
        <begin position="2660"/>
        <end position="2675"/>
    </location>
</feature>
<feature type="compositionally biased region" description="Polar residues" evidence="1">
    <location>
        <begin position="2227"/>
        <end position="2240"/>
    </location>
</feature>
<feature type="compositionally biased region" description="Low complexity" evidence="1">
    <location>
        <begin position="2676"/>
        <end position="2688"/>
    </location>
</feature>
<feature type="compositionally biased region" description="Basic and acidic residues" evidence="1">
    <location>
        <begin position="2587"/>
        <end position="2601"/>
    </location>
</feature>
<feature type="compositionally biased region" description="Polar residues" evidence="1">
    <location>
        <begin position="2004"/>
        <end position="2020"/>
    </location>
</feature>
<feature type="region of interest" description="Disordered" evidence="1">
    <location>
        <begin position="1864"/>
        <end position="1901"/>
    </location>
</feature>
<feature type="compositionally biased region" description="Basic and acidic residues" evidence="1">
    <location>
        <begin position="2255"/>
        <end position="2264"/>
    </location>
</feature>
<organism evidence="3 4">
    <name type="scientific">Apatococcus lobatus</name>
    <dbReference type="NCBI Taxonomy" id="904363"/>
    <lineage>
        <taxon>Eukaryota</taxon>
        <taxon>Viridiplantae</taxon>
        <taxon>Chlorophyta</taxon>
        <taxon>core chlorophytes</taxon>
        <taxon>Trebouxiophyceae</taxon>
        <taxon>Chlorellales</taxon>
        <taxon>Chlorellaceae</taxon>
        <taxon>Apatococcus</taxon>
    </lineage>
</organism>
<dbReference type="InterPro" id="IPR013216">
    <property type="entry name" value="Methyltransf_11"/>
</dbReference>
<feature type="region of interest" description="Disordered" evidence="1">
    <location>
        <begin position="1746"/>
        <end position="1788"/>
    </location>
</feature>
<keyword evidence="4" id="KW-1185">Reference proteome</keyword>
<feature type="compositionally biased region" description="Low complexity" evidence="1">
    <location>
        <begin position="2616"/>
        <end position="2627"/>
    </location>
</feature>